<reference evidence="2 3" key="1">
    <citation type="journal article" date="2019" name="Int. J. Syst. Evol. Microbiol.">
        <title>The Global Catalogue of Microorganisms (GCM) 10K type strain sequencing project: providing services to taxonomists for standard genome sequencing and annotation.</title>
        <authorList>
            <consortium name="The Broad Institute Genomics Platform"/>
            <consortium name="The Broad Institute Genome Sequencing Center for Infectious Disease"/>
            <person name="Wu L."/>
            <person name="Ma J."/>
        </authorList>
    </citation>
    <scope>NUCLEOTIDE SEQUENCE [LARGE SCALE GENOMIC DNA]</scope>
    <source>
        <strain evidence="2 3">JCM 14545</strain>
    </source>
</reference>
<dbReference type="InterPro" id="IPR005238">
    <property type="entry name" value="ComB-like"/>
</dbReference>
<dbReference type="Proteomes" id="UP001501116">
    <property type="component" value="Unassembled WGS sequence"/>
</dbReference>
<organism evidence="2 3">
    <name type="scientific">Amycolatopsis minnesotensis</name>
    <dbReference type="NCBI Taxonomy" id="337894"/>
    <lineage>
        <taxon>Bacteria</taxon>
        <taxon>Bacillati</taxon>
        <taxon>Actinomycetota</taxon>
        <taxon>Actinomycetes</taxon>
        <taxon>Pseudonocardiales</taxon>
        <taxon>Pseudonocardiaceae</taxon>
        <taxon>Amycolatopsis</taxon>
    </lineage>
</organism>
<gene>
    <name evidence="2" type="ORF">GCM10009754_34460</name>
</gene>
<name>A0ABN2QZB8_9PSEU</name>
<dbReference type="RefSeq" id="WP_344419063.1">
    <property type="nucleotide sequence ID" value="NZ_BAAANN010000012.1"/>
</dbReference>
<evidence type="ECO:0000256" key="1">
    <source>
        <dbReference type="ARBA" id="ARBA00021948"/>
    </source>
</evidence>
<evidence type="ECO:0000313" key="2">
    <source>
        <dbReference type="EMBL" id="GAA1960881.1"/>
    </source>
</evidence>
<dbReference type="SUPFAM" id="SSF142823">
    <property type="entry name" value="ComB-like"/>
    <property type="match status" value="1"/>
</dbReference>
<keyword evidence="3" id="KW-1185">Reference proteome</keyword>
<dbReference type="Pfam" id="PF04029">
    <property type="entry name" value="2-ph_phosp"/>
    <property type="match status" value="1"/>
</dbReference>
<proteinExistence type="predicted"/>
<protein>
    <recommendedName>
        <fullName evidence="1">Probable 2-phosphosulfolactate phosphatase</fullName>
    </recommendedName>
</protein>
<dbReference type="InterPro" id="IPR036702">
    <property type="entry name" value="ComB-like_sf"/>
</dbReference>
<dbReference type="EMBL" id="BAAANN010000012">
    <property type="protein sequence ID" value="GAA1960881.1"/>
    <property type="molecule type" value="Genomic_DNA"/>
</dbReference>
<accession>A0ABN2QZB8</accession>
<comment type="caution">
    <text evidence="2">The sequence shown here is derived from an EMBL/GenBank/DDBJ whole genome shotgun (WGS) entry which is preliminary data.</text>
</comment>
<sequence>MGTFGQSGSAVRLEWGPSGVEALGADCAVLIVVDVLSFCTTVDIVVGRGATVVPLRAPEERPGAVLAGTGPWTLRPSSVTGIPAGTVLGLPSPNGARLCAAAEETGAIVFAGCLRNATAVAAAAHRLAGGGAIGVIPAGEQWGVSFAGKGTTGALRPGVEDHLGAGAIAAALLANGLPGSPEAVLAAAAFRATDLATALHGCVSGRELADAGHRGDVGLAAEFDTSEAAPLLTGGALRHG</sequence>
<dbReference type="Gene3D" id="3.90.1560.10">
    <property type="entry name" value="ComB-like"/>
    <property type="match status" value="1"/>
</dbReference>
<evidence type="ECO:0000313" key="3">
    <source>
        <dbReference type="Proteomes" id="UP001501116"/>
    </source>
</evidence>